<evidence type="ECO:0000313" key="7">
    <source>
        <dbReference type="Proteomes" id="UP000521379"/>
    </source>
</evidence>
<dbReference type="InterPro" id="IPR001381">
    <property type="entry name" value="DHquinase_I"/>
</dbReference>
<keyword evidence="3 5" id="KW-0456">Lyase</keyword>
<comment type="caution">
    <text evidence="6">The sequence shown here is derived from an EMBL/GenBank/DDBJ whole genome shotgun (WGS) entry which is preliminary data.</text>
</comment>
<dbReference type="RefSeq" id="WP_119932219.1">
    <property type="nucleotide sequence ID" value="NZ_JAAVUN010000003.1"/>
</dbReference>
<dbReference type="InterPro" id="IPR013785">
    <property type="entry name" value="Aldolase_TIM"/>
</dbReference>
<dbReference type="InterPro" id="IPR050146">
    <property type="entry name" value="Type-I_3-dehydroquinase"/>
</dbReference>
<keyword evidence="4 5" id="KW-0704">Schiff base</keyword>
<name>A0A846U2N6_9MICC</name>
<dbReference type="EC" id="4.2.1.10" evidence="5"/>
<comment type="function">
    <text evidence="5">Involved in the third step of the chorismate pathway, which leads to the biosynthesis of aromatic amino acids. Catalyzes the cis-dehydration of 3-dehydroquinate (DHQ) and introduces the first double bond of the aromatic ring to yield 3-dehydroshikimate.</text>
</comment>
<feature type="binding site" evidence="5">
    <location>
        <position position="233"/>
    </location>
    <ligand>
        <name>3-dehydroquinate</name>
        <dbReference type="ChEBI" id="CHEBI:32364"/>
    </ligand>
</feature>
<gene>
    <name evidence="5 6" type="primary">aroD</name>
    <name evidence="6" type="ORF">GTW58_03210</name>
</gene>
<feature type="active site" description="Schiff-base intermediate with substrate" evidence="5">
    <location>
        <position position="172"/>
    </location>
</feature>
<dbReference type="PANTHER" id="PTHR43699:SF1">
    <property type="entry name" value="3-DEHYDROQUINATE DEHYDRATASE"/>
    <property type="match status" value="1"/>
</dbReference>
<dbReference type="AlphaFoldDB" id="A0A846U2N6"/>
<evidence type="ECO:0000256" key="1">
    <source>
        <dbReference type="ARBA" id="ARBA00001864"/>
    </source>
</evidence>
<dbReference type="GO" id="GO:0003855">
    <property type="term" value="F:3-dehydroquinate dehydratase activity"/>
    <property type="evidence" value="ECO:0007669"/>
    <property type="project" value="UniProtKB-UniRule"/>
</dbReference>
<dbReference type="SUPFAM" id="SSF51569">
    <property type="entry name" value="Aldolase"/>
    <property type="match status" value="1"/>
</dbReference>
<dbReference type="GO" id="GO:0046279">
    <property type="term" value="P:3,4-dihydroxybenzoate biosynthetic process"/>
    <property type="evidence" value="ECO:0007669"/>
    <property type="project" value="UniProtKB-ARBA"/>
</dbReference>
<accession>A0A846U2N6</accession>
<proteinExistence type="inferred from homology"/>
<reference evidence="6 7" key="1">
    <citation type="submission" date="2020-02" db="EMBL/GenBank/DDBJ databases">
        <authorList>
            <person name="Sun Q."/>
        </authorList>
    </citation>
    <scope>NUCLEOTIDE SEQUENCE [LARGE SCALE GENOMIC DNA]</scope>
    <source>
        <strain evidence="6 7">YIM 13062</strain>
    </source>
</reference>
<dbReference type="CDD" id="cd00502">
    <property type="entry name" value="DHQase_I"/>
    <property type="match status" value="1"/>
</dbReference>
<dbReference type="GO" id="GO:0009423">
    <property type="term" value="P:chorismate biosynthetic process"/>
    <property type="evidence" value="ECO:0007669"/>
    <property type="project" value="UniProtKB-UniRule"/>
</dbReference>
<feature type="active site" description="Proton donor/acceptor" evidence="5">
    <location>
        <position position="145"/>
    </location>
</feature>
<comment type="pathway">
    <text evidence="5">Metabolic intermediate biosynthesis; chorismate biosynthesis; chorismate from D-erythrose 4-phosphate and phosphoenolpyruvate: step 3/7.</text>
</comment>
<comment type="catalytic activity">
    <reaction evidence="1 5">
        <text>3-dehydroquinate = 3-dehydroshikimate + H2O</text>
        <dbReference type="Rhea" id="RHEA:21096"/>
        <dbReference type="ChEBI" id="CHEBI:15377"/>
        <dbReference type="ChEBI" id="CHEBI:16630"/>
        <dbReference type="ChEBI" id="CHEBI:32364"/>
        <dbReference type="EC" id="4.2.1.10"/>
    </reaction>
</comment>
<dbReference type="UniPathway" id="UPA00053">
    <property type="reaction ID" value="UER00086"/>
</dbReference>
<protein>
    <recommendedName>
        <fullName evidence="5">3-dehydroquinate dehydratase</fullName>
        <shortName evidence="5">3-dehydroquinase</shortName>
        <ecNumber evidence="5">4.2.1.10</ecNumber>
    </recommendedName>
    <alternativeName>
        <fullName evidence="5">Type I DHQase</fullName>
    </alternativeName>
    <alternativeName>
        <fullName evidence="5">Type I dehydroquinase</fullName>
        <shortName evidence="5">DHQ1</shortName>
    </alternativeName>
</protein>
<dbReference type="Proteomes" id="UP000521379">
    <property type="component" value="Unassembled WGS sequence"/>
</dbReference>
<evidence type="ECO:0000256" key="4">
    <source>
        <dbReference type="ARBA" id="ARBA00023270"/>
    </source>
</evidence>
<keyword evidence="2 5" id="KW-0057">Aromatic amino acid biosynthesis</keyword>
<dbReference type="PANTHER" id="PTHR43699">
    <property type="entry name" value="3-DEHYDROQUINATE DEHYDRATASE"/>
    <property type="match status" value="1"/>
</dbReference>
<keyword evidence="5" id="KW-0028">Amino-acid biosynthesis</keyword>
<sequence>MSASVKVGAEVLSAAAPAVIVPLTSVAADDLVAEVRGAVEAGADIVEWRADHWLACHGAGSDGPGLTEVLTQLRQAAGAVPVLFTVRTTAEGGAGPEGDQYTQLLESVIRAHSADLVDIEYRRDGAQALFTLAREHDVPVVASYHDFHSTPPAEEIMAILREQEDMGAGVAKVAVMPQTAADVATLMLATARHTERAGIPVITMSMAGLGAVSRISGHVFGSAASFGSVGRASAPGQIPVEDLKSLLDGVNRATAGS</sequence>
<dbReference type="GO" id="GO:0008652">
    <property type="term" value="P:amino acid biosynthetic process"/>
    <property type="evidence" value="ECO:0007669"/>
    <property type="project" value="UniProtKB-KW"/>
</dbReference>
<evidence type="ECO:0000256" key="3">
    <source>
        <dbReference type="ARBA" id="ARBA00023239"/>
    </source>
</evidence>
<comment type="caution">
    <text evidence="5">Lacks conserved residue(s) required for the propagation of feature annotation.</text>
</comment>
<evidence type="ECO:0000313" key="6">
    <source>
        <dbReference type="EMBL" id="NKE08971.1"/>
    </source>
</evidence>
<comment type="similarity">
    <text evidence="5">Belongs to the type-I 3-dehydroquinase family.</text>
</comment>
<feature type="binding site" evidence="5">
    <location>
        <begin position="47"/>
        <end position="49"/>
    </location>
    <ligand>
        <name>3-dehydroquinate</name>
        <dbReference type="ChEBI" id="CHEBI:32364"/>
    </ligand>
</feature>
<dbReference type="Gene3D" id="3.20.20.70">
    <property type="entry name" value="Aldolase class I"/>
    <property type="match status" value="1"/>
</dbReference>
<feature type="binding site" evidence="5">
    <location>
        <position position="214"/>
    </location>
    <ligand>
        <name>3-dehydroquinate</name>
        <dbReference type="ChEBI" id="CHEBI:32364"/>
    </ligand>
</feature>
<feature type="binding site" evidence="5">
    <location>
        <position position="87"/>
    </location>
    <ligand>
        <name>3-dehydroquinate</name>
        <dbReference type="ChEBI" id="CHEBI:32364"/>
    </ligand>
</feature>
<keyword evidence="7" id="KW-1185">Reference proteome</keyword>
<dbReference type="NCBIfam" id="TIGR01093">
    <property type="entry name" value="aroD"/>
    <property type="match status" value="1"/>
</dbReference>
<dbReference type="HAMAP" id="MF_00214">
    <property type="entry name" value="AroD"/>
    <property type="match status" value="1"/>
</dbReference>
<evidence type="ECO:0000256" key="5">
    <source>
        <dbReference type="HAMAP-Rule" id="MF_00214"/>
    </source>
</evidence>
<dbReference type="FunFam" id="3.20.20.70:FF:000047">
    <property type="entry name" value="3-dehydroquinate dehydratase"/>
    <property type="match status" value="1"/>
</dbReference>
<feature type="binding site" evidence="5">
    <location>
        <position position="237"/>
    </location>
    <ligand>
        <name>3-dehydroquinate</name>
        <dbReference type="ChEBI" id="CHEBI:32364"/>
    </ligand>
</feature>
<comment type="subunit">
    <text evidence="5">Homodimer.</text>
</comment>
<dbReference type="Pfam" id="PF01487">
    <property type="entry name" value="DHquinase_I"/>
    <property type="match status" value="1"/>
</dbReference>
<dbReference type="GO" id="GO:0009073">
    <property type="term" value="P:aromatic amino acid family biosynthetic process"/>
    <property type="evidence" value="ECO:0007669"/>
    <property type="project" value="UniProtKB-KW"/>
</dbReference>
<evidence type="ECO:0000256" key="2">
    <source>
        <dbReference type="ARBA" id="ARBA00023141"/>
    </source>
</evidence>
<organism evidence="6 7">
    <name type="scientific">Kocuria subflava</name>
    <dbReference type="NCBI Taxonomy" id="1736139"/>
    <lineage>
        <taxon>Bacteria</taxon>
        <taxon>Bacillati</taxon>
        <taxon>Actinomycetota</taxon>
        <taxon>Actinomycetes</taxon>
        <taxon>Micrococcales</taxon>
        <taxon>Micrococcaceae</taxon>
        <taxon>Kocuria</taxon>
    </lineage>
</organism>
<dbReference type="EMBL" id="JAAVUN010000003">
    <property type="protein sequence ID" value="NKE08971.1"/>
    <property type="molecule type" value="Genomic_DNA"/>
</dbReference>